<keyword evidence="2" id="KW-1185">Reference proteome</keyword>
<accession>A0ABQ5JXX6</accession>
<gene>
    <name evidence="1" type="ORF">ADUPG1_011999</name>
</gene>
<dbReference type="PANTHER" id="PTHR40375:SF2">
    <property type="entry name" value="SPORULATION-SPECIFIC PROTEIN 22"/>
    <property type="match status" value="1"/>
</dbReference>
<dbReference type="InterPro" id="IPR039057">
    <property type="entry name" value="Spo22/ZIP4"/>
</dbReference>
<dbReference type="EMBL" id="BQXS01012350">
    <property type="protein sequence ID" value="GKT21862.1"/>
    <property type="molecule type" value="Genomic_DNA"/>
</dbReference>
<dbReference type="Proteomes" id="UP001057375">
    <property type="component" value="Unassembled WGS sequence"/>
</dbReference>
<name>A0ABQ5JXX6_9EUKA</name>
<reference evidence="1" key="1">
    <citation type="submission" date="2022-03" db="EMBL/GenBank/DDBJ databases">
        <title>Draft genome sequence of Aduncisulcus paluster, a free-living microaerophilic Fornicata.</title>
        <authorList>
            <person name="Yuyama I."/>
            <person name="Kume K."/>
            <person name="Tamura T."/>
            <person name="Inagaki Y."/>
            <person name="Hashimoto T."/>
        </authorList>
    </citation>
    <scope>NUCLEOTIDE SEQUENCE</scope>
    <source>
        <strain evidence="1">NY0171</strain>
    </source>
</reference>
<organism evidence="1 2">
    <name type="scientific">Aduncisulcus paluster</name>
    <dbReference type="NCBI Taxonomy" id="2918883"/>
    <lineage>
        <taxon>Eukaryota</taxon>
        <taxon>Metamonada</taxon>
        <taxon>Carpediemonas-like organisms</taxon>
        <taxon>Aduncisulcus</taxon>
    </lineage>
</organism>
<proteinExistence type="predicted"/>
<protein>
    <submittedName>
        <fullName evidence="1">Uncharacterized protein</fullName>
    </submittedName>
</protein>
<dbReference type="PANTHER" id="PTHR40375">
    <property type="entry name" value="SPORULATION-SPECIFIC PROTEIN 22"/>
    <property type="match status" value="1"/>
</dbReference>
<comment type="caution">
    <text evidence="1">The sequence shown here is derived from an EMBL/GenBank/DDBJ whole genome shotgun (WGS) entry which is preliminary data.</text>
</comment>
<sequence>MEHLLSKLQILGKIEEISEKQCCEICDIQQSIDFSSASDEQKKIIRRISFSIWNKASIISQFSEESVPNSKDMAIRELCYVLLSKTIPPTIPLLTTFIHIGLIVGKLNFNCHQYDKASEKFDLIGIKWKELTSLRTSNISDLSEREIGLLFKKTSYEFQLLMCQNTPDFEKSISLASELVKVILPHCRQNVPQSARIMLDIADSCLGVDSGSESCISFFTKQVNPSIEQATAASKWYRLAYEAGNLHPALSSTSPVVNEVRKRQSAVLRLFAASCVDAGLSDDAIKAIETAEQLLGLCDVSPDILRACKAADLFVLLRVYCNLSDSSNTKKYINRLSGLVEEEVSEGSEECVCSLLCSLAIPMYKGGAIELFVNTLCSLSKKIAADSLRERVGNAIVKVLVLLCASEDSTSDDLPGKTAFRVNLALHLSMHAFSCSVGCHEAHAAFCLEEAKNLFVSDDLKLKSVLEWCSLVEKWIGSDERFSFSSTYLECLKLKTCVLLDTKQYSSALVCAQNVCEIEQSVSPASYFLLFRVRMMLNDISGCRETLQKLMKCDGFERGFLVVAAQTAHKEGRKAVSRAALELLSKPGGLDSLSLDVIRVLVSLSLSSVTGSSGITTSEILCSIGSELVEYGRACEKIVESHFGTSHSPIQAAEVVSCAGFVSSSLWNHGIMCVRSKELSIAGKLLALCGRIAILQARFVIKSHLTDLDKLIEESEIPISCPDIFSLATRALSLAIFSFSDLSTKQGIRSHIEECNAAYEDYVTLICDGIEGKYFSDTIMQVSSPICAVMLCFLHHVCECVKKETERVVKKIEEMAYLLGSRGEKEWRSDAVVVLSHAAAICANSGVTDGSITAIGCVCKFINHIGVELSKDQTGIVAQALRIGIENNPTLHNATVAVGLCERSHYPLAETRWLGVFVWNMGVKKYGQFKTQECEKWLCLGLRVCKCNGGESLPKDKMRKEYNKVLQEVEAERGELVEARKVFSLSGKPSLLGGPSKKHSAIK</sequence>
<evidence type="ECO:0000313" key="1">
    <source>
        <dbReference type="EMBL" id="GKT21862.1"/>
    </source>
</evidence>
<evidence type="ECO:0000313" key="2">
    <source>
        <dbReference type="Proteomes" id="UP001057375"/>
    </source>
</evidence>